<feature type="domain" description="MYND-type" evidence="7">
    <location>
        <begin position="45"/>
        <end position="84"/>
    </location>
</feature>
<feature type="domain" description="SET" evidence="6">
    <location>
        <begin position="1"/>
        <end position="359"/>
    </location>
</feature>
<dbReference type="PANTHER" id="PTHR12197:SF251">
    <property type="entry name" value="EG:BACR7C10.4 PROTEIN"/>
    <property type="match status" value="1"/>
</dbReference>
<proteinExistence type="predicted"/>
<keyword evidence="9" id="KW-1185">Reference proteome</keyword>
<keyword evidence="1" id="KW-0479">Metal-binding</keyword>
<keyword evidence="5" id="KW-0175">Coiled coil</keyword>
<protein>
    <recommendedName>
        <fullName evidence="10">SET domain-containing protein</fullName>
    </recommendedName>
</protein>
<feature type="coiled-coil region" evidence="5">
    <location>
        <begin position="440"/>
        <end position="467"/>
    </location>
</feature>
<dbReference type="InterPro" id="IPR001214">
    <property type="entry name" value="SET_dom"/>
</dbReference>
<dbReference type="SUPFAM" id="SSF82199">
    <property type="entry name" value="SET domain"/>
    <property type="match status" value="1"/>
</dbReference>
<dbReference type="Gene3D" id="2.170.270.10">
    <property type="entry name" value="SET domain"/>
    <property type="match status" value="1"/>
</dbReference>
<dbReference type="Pfam" id="PF01753">
    <property type="entry name" value="zf-MYND"/>
    <property type="match status" value="1"/>
</dbReference>
<dbReference type="InterPro" id="IPR046341">
    <property type="entry name" value="SET_dom_sf"/>
</dbReference>
<accession>A0ABQ8UJJ2</accession>
<evidence type="ECO:0000259" key="6">
    <source>
        <dbReference type="PROSITE" id="PS50280"/>
    </source>
</evidence>
<comment type="caution">
    <text evidence="8">The sequence shown here is derived from an EMBL/GenBank/DDBJ whole genome shotgun (WGS) entry which is preliminary data.</text>
</comment>
<name>A0ABQ8UJJ2_9EUKA</name>
<evidence type="ECO:0000256" key="2">
    <source>
        <dbReference type="ARBA" id="ARBA00022771"/>
    </source>
</evidence>
<dbReference type="Proteomes" id="UP001141327">
    <property type="component" value="Unassembled WGS sequence"/>
</dbReference>
<keyword evidence="2 4" id="KW-0863">Zinc-finger</keyword>
<sequence>MFTVNVAPGRGRFVVAAQDLQEGTLVVEDTPISLMLNPSQRKARCAHCSQPIRLANCPCPECHIVMYCSAECLHDDSPYHAQECQMERLKSSQRNDIERLITYRLLSLCTEHEGLTKGIAEARQHSVAARLGTEELFENPFSRLFSMVDHEADLSAEAMATHWARALHMVHDLRAREKLMGRIPEIMEVIEILSTLPGCPVRPLLDLRGFHNLPSGAACQAAMEDELSRFGCPGFGDLADVGRSIEALLALPGTESCMASEQLPVSAQSPPAEMTPLHAAMVRSLRHPLVRLAGRLFSIQDSNVHTMSPCLGFGLHNVGSLMNHSCHPTTEFVHSRCGALRIVTRRPVVAGEELTYNYACLCDTYAARQAHLSAYCFTCCCQRCVLHGAADQPYMTHPPPGSKPTLRDLDVWLGGWLCPRCGAVVEDALGGRCPCDETHNEAVREMIMRHEGRLAKLREVVNTLDDDSFGFPRVAAISPLSPATLRANLATLHAALAPLVPHLHPCHSALIEAAVVEAILWLSLHQQSPALPPSDPQDRAAQLDLAERLATMDGMNRAYDRSGIRRAMLGAALWAVNGEPQRAARGFAETADRMRVLFGKDHPCVEWTQEWIDLCGGGR</sequence>
<evidence type="ECO:0008006" key="10">
    <source>
        <dbReference type="Google" id="ProtNLM"/>
    </source>
</evidence>
<dbReference type="SUPFAM" id="SSF144232">
    <property type="entry name" value="HIT/MYND zinc finger-like"/>
    <property type="match status" value="1"/>
</dbReference>
<dbReference type="Pfam" id="PF00856">
    <property type="entry name" value="SET"/>
    <property type="match status" value="1"/>
</dbReference>
<evidence type="ECO:0000259" key="7">
    <source>
        <dbReference type="PROSITE" id="PS50865"/>
    </source>
</evidence>
<reference evidence="8" key="1">
    <citation type="journal article" date="2022" name="bioRxiv">
        <title>Genomics of Preaxostyla Flagellates Illuminates Evolutionary Transitions and the Path Towards Mitochondrial Loss.</title>
        <authorList>
            <person name="Novak L.V.F."/>
            <person name="Treitli S.C."/>
            <person name="Pyrih J."/>
            <person name="Halakuc P."/>
            <person name="Pipaliya S.V."/>
            <person name="Vacek V."/>
            <person name="Brzon O."/>
            <person name="Soukal P."/>
            <person name="Eme L."/>
            <person name="Dacks J.B."/>
            <person name="Karnkowska A."/>
            <person name="Elias M."/>
            <person name="Hampl V."/>
        </authorList>
    </citation>
    <scope>NUCLEOTIDE SEQUENCE</scope>
    <source>
        <strain evidence="8">RCP-MX</strain>
    </source>
</reference>
<keyword evidence="3" id="KW-0862">Zinc</keyword>
<dbReference type="Gene3D" id="6.10.140.2220">
    <property type="match status" value="1"/>
</dbReference>
<dbReference type="PROSITE" id="PS50865">
    <property type="entry name" value="ZF_MYND_2"/>
    <property type="match status" value="1"/>
</dbReference>
<dbReference type="PROSITE" id="PS01360">
    <property type="entry name" value="ZF_MYND_1"/>
    <property type="match status" value="1"/>
</dbReference>
<organism evidence="8 9">
    <name type="scientific">Paratrimastix pyriformis</name>
    <dbReference type="NCBI Taxonomy" id="342808"/>
    <lineage>
        <taxon>Eukaryota</taxon>
        <taxon>Metamonada</taxon>
        <taxon>Preaxostyla</taxon>
        <taxon>Paratrimastigidae</taxon>
        <taxon>Paratrimastix</taxon>
    </lineage>
</organism>
<dbReference type="EMBL" id="JAPMOS010000020">
    <property type="protein sequence ID" value="KAJ4459388.1"/>
    <property type="molecule type" value="Genomic_DNA"/>
</dbReference>
<evidence type="ECO:0000313" key="8">
    <source>
        <dbReference type="EMBL" id="KAJ4459388.1"/>
    </source>
</evidence>
<evidence type="ECO:0000313" key="9">
    <source>
        <dbReference type="Proteomes" id="UP001141327"/>
    </source>
</evidence>
<evidence type="ECO:0000256" key="3">
    <source>
        <dbReference type="ARBA" id="ARBA00022833"/>
    </source>
</evidence>
<evidence type="ECO:0000256" key="1">
    <source>
        <dbReference type="ARBA" id="ARBA00022723"/>
    </source>
</evidence>
<dbReference type="InterPro" id="IPR050869">
    <property type="entry name" value="H3K4_H4K5_MeTrfase"/>
</dbReference>
<dbReference type="PANTHER" id="PTHR12197">
    <property type="entry name" value="HISTONE-LYSINE N-METHYLTRANSFERASE SMYD"/>
    <property type="match status" value="1"/>
</dbReference>
<gene>
    <name evidence="8" type="ORF">PAPYR_4693</name>
</gene>
<dbReference type="CDD" id="cd20071">
    <property type="entry name" value="SET_SMYD"/>
    <property type="match status" value="1"/>
</dbReference>
<dbReference type="PROSITE" id="PS50280">
    <property type="entry name" value="SET"/>
    <property type="match status" value="1"/>
</dbReference>
<evidence type="ECO:0000256" key="5">
    <source>
        <dbReference type="SAM" id="Coils"/>
    </source>
</evidence>
<evidence type="ECO:0000256" key="4">
    <source>
        <dbReference type="PROSITE-ProRule" id="PRU00134"/>
    </source>
</evidence>
<dbReference type="InterPro" id="IPR002893">
    <property type="entry name" value="Znf_MYND"/>
</dbReference>